<evidence type="ECO:0000313" key="1">
    <source>
        <dbReference type="EMBL" id="CAG8783786.1"/>
    </source>
</evidence>
<name>A0ACA9RAB2_9GLOM</name>
<dbReference type="EMBL" id="CAJVQC010046899">
    <property type="protein sequence ID" value="CAG8783786.1"/>
    <property type="molecule type" value="Genomic_DNA"/>
</dbReference>
<accession>A0ACA9RAB2</accession>
<gene>
    <name evidence="1" type="ORF">RPERSI_LOCUS17985</name>
</gene>
<sequence length="65" mass="7553">ATSSRYVATRRSKFCELWGLKYHLTQTDECENSNKENNLIVANPPITKYKSKPRTKRYKAATEKS</sequence>
<reference evidence="1" key="1">
    <citation type="submission" date="2021-06" db="EMBL/GenBank/DDBJ databases">
        <authorList>
            <person name="Kallberg Y."/>
            <person name="Tangrot J."/>
            <person name="Rosling A."/>
        </authorList>
    </citation>
    <scope>NUCLEOTIDE SEQUENCE</scope>
    <source>
        <strain evidence="1">MA461A</strain>
    </source>
</reference>
<organism evidence="1 2">
    <name type="scientific">Racocetra persica</name>
    <dbReference type="NCBI Taxonomy" id="160502"/>
    <lineage>
        <taxon>Eukaryota</taxon>
        <taxon>Fungi</taxon>
        <taxon>Fungi incertae sedis</taxon>
        <taxon>Mucoromycota</taxon>
        <taxon>Glomeromycotina</taxon>
        <taxon>Glomeromycetes</taxon>
        <taxon>Diversisporales</taxon>
        <taxon>Gigasporaceae</taxon>
        <taxon>Racocetra</taxon>
    </lineage>
</organism>
<dbReference type="Proteomes" id="UP000789920">
    <property type="component" value="Unassembled WGS sequence"/>
</dbReference>
<comment type="caution">
    <text evidence="1">The sequence shown here is derived from an EMBL/GenBank/DDBJ whole genome shotgun (WGS) entry which is preliminary data.</text>
</comment>
<protein>
    <submittedName>
        <fullName evidence="1">27240_t:CDS:1</fullName>
    </submittedName>
</protein>
<feature type="non-terminal residue" evidence="1">
    <location>
        <position position="65"/>
    </location>
</feature>
<keyword evidence="2" id="KW-1185">Reference proteome</keyword>
<evidence type="ECO:0000313" key="2">
    <source>
        <dbReference type="Proteomes" id="UP000789920"/>
    </source>
</evidence>
<feature type="non-terminal residue" evidence="1">
    <location>
        <position position="1"/>
    </location>
</feature>
<proteinExistence type="predicted"/>